<dbReference type="PROSITE" id="PS51229">
    <property type="entry name" value="DCUN1"/>
    <property type="match status" value="1"/>
</dbReference>
<dbReference type="Proteomes" id="UP000054248">
    <property type="component" value="Unassembled WGS sequence"/>
</dbReference>
<dbReference type="HOGENOM" id="CLU_047042_3_2_1"/>
<dbReference type="GO" id="GO:0032182">
    <property type="term" value="F:ubiquitin-like protein binding"/>
    <property type="evidence" value="ECO:0007669"/>
    <property type="project" value="TreeGrafter"/>
</dbReference>
<dbReference type="PANTHER" id="PTHR12281:SF31">
    <property type="entry name" value="DCN1-LIKE PROTEIN 3"/>
    <property type="match status" value="1"/>
</dbReference>
<dbReference type="AlphaFoldDB" id="A0A0C3KPY4"/>
<dbReference type="PANTHER" id="PTHR12281">
    <property type="entry name" value="RP42 RELATED"/>
    <property type="match status" value="1"/>
</dbReference>
<name>A0A0C3KPY4_9AGAM</name>
<evidence type="ECO:0000256" key="1">
    <source>
        <dbReference type="RuleBase" id="RU410713"/>
    </source>
</evidence>
<feature type="domain" description="DCUN1" evidence="3">
    <location>
        <begin position="63"/>
        <end position="297"/>
    </location>
</feature>
<organism evidence="4 5">
    <name type="scientific">Tulasnella calospora MUT 4182</name>
    <dbReference type="NCBI Taxonomy" id="1051891"/>
    <lineage>
        <taxon>Eukaryota</taxon>
        <taxon>Fungi</taxon>
        <taxon>Dikarya</taxon>
        <taxon>Basidiomycota</taxon>
        <taxon>Agaricomycotina</taxon>
        <taxon>Agaricomycetes</taxon>
        <taxon>Cantharellales</taxon>
        <taxon>Tulasnellaceae</taxon>
        <taxon>Tulasnella</taxon>
    </lineage>
</organism>
<feature type="region of interest" description="Disordered" evidence="2">
    <location>
        <begin position="1"/>
        <end position="60"/>
    </location>
</feature>
<evidence type="ECO:0000313" key="5">
    <source>
        <dbReference type="Proteomes" id="UP000054248"/>
    </source>
</evidence>
<dbReference type="OrthoDB" id="27198at2759"/>
<dbReference type="GO" id="GO:0000151">
    <property type="term" value="C:ubiquitin ligase complex"/>
    <property type="evidence" value="ECO:0007669"/>
    <property type="project" value="TreeGrafter"/>
</dbReference>
<dbReference type="InterPro" id="IPR042460">
    <property type="entry name" value="DCN1-like_PONY"/>
</dbReference>
<dbReference type="GO" id="GO:0045116">
    <property type="term" value="P:protein neddylation"/>
    <property type="evidence" value="ECO:0007669"/>
    <property type="project" value="TreeGrafter"/>
</dbReference>
<dbReference type="InterPro" id="IPR005176">
    <property type="entry name" value="PONY_dom"/>
</dbReference>
<reference evidence="4 5" key="1">
    <citation type="submission" date="2014-04" db="EMBL/GenBank/DDBJ databases">
        <authorList>
            <consortium name="DOE Joint Genome Institute"/>
            <person name="Kuo A."/>
            <person name="Girlanda M."/>
            <person name="Perotto S."/>
            <person name="Kohler A."/>
            <person name="Nagy L.G."/>
            <person name="Floudas D."/>
            <person name="Copeland A."/>
            <person name="Barry K.W."/>
            <person name="Cichocki N."/>
            <person name="Veneault-Fourrey C."/>
            <person name="LaButti K."/>
            <person name="Lindquist E.A."/>
            <person name="Lipzen A."/>
            <person name="Lundell T."/>
            <person name="Morin E."/>
            <person name="Murat C."/>
            <person name="Sun H."/>
            <person name="Tunlid A."/>
            <person name="Henrissat B."/>
            <person name="Grigoriev I.V."/>
            <person name="Hibbett D.S."/>
            <person name="Martin F."/>
            <person name="Nordberg H.P."/>
            <person name="Cantor M.N."/>
            <person name="Hua S.X."/>
        </authorList>
    </citation>
    <scope>NUCLEOTIDE SEQUENCE [LARGE SCALE GENOMIC DNA]</scope>
    <source>
        <strain evidence="4 5">MUT 4182</strain>
    </source>
</reference>
<dbReference type="GO" id="GO:0097602">
    <property type="term" value="F:cullin family protein binding"/>
    <property type="evidence" value="ECO:0007669"/>
    <property type="project" value="TreeGrafter"/>
</dbReference>
<evidence type="ECO:0000313" key="4">
    <source>
        <dbReference type="EMBL" id="KIO23428.1"/>
    </source>
</evidence>
<dbReference type="Gene3D" id="1.10.238.10">
    <property type="entry name" value="EF-hand"/>
    <property type="match status" value="1"/>
</dbReference>
<gene>
    <name evidence="4" type="ORF">M407DRAFT_244785</name>
</gene>
<dbReference type="Pfam" id="PF03556">
    <property type="entry name" value="Cullin_binding"/>
    <property type="match status" value="1"/>
</dbReference>
<evidence type="ECO:0000259" key="3">
    <source>
        <dbReference type="PROSITE" id="PS51229"/>
    </source>
</evidence>
<comment type="function">
    <text evidence="1">Neddylation of cullins play an essential role in the regulation of SCF-type complexes activity.</text>
</comment>
<feature type="region of interest" description="Disordered" evidence="2">
    <location>
        <begin position="152"/>
        <end position="179"/>
    </location>
</feature>
<proteinExistence type="predicted"/>
<dbReference type="Gene3D" id="1.10.238.200">
    <property type="entry name" value="Cullin, PONY binding domain"/>
    <property type="match status" value="1"/>
</dbReference>
<sequence length="311" mass="34957">MRSFLNPFQRKRTTESEEAPSTTRAKRPTKASAKAATESDEPIAKKAKANGAIAPPAQDPAMYSDQRFQTFFQTYADPDDPKVMGTDGIQRLFEEADLSLETAPPFLLAWICKASDFAAFRLEEWQKLKEFQIDTPQKLKAAMSDLENALYSDTPISDEGDATSGRGASKTKKAPSTSTSVAAYNKEPLRKAVSNPQKAFREFYVFCFNLMKKAEARVMEMELASAAWSVVLQPKYPIIERLLAFIAEHPSYKAVNKDLWSMTLEFCIALEEKSIAEWDDEEGSWPSLIDEFVAWEKKRIQVDSQGDVTMS</sequence>
<dbReference type="EMBL" id="KN823085">
    <property type="protein sequence ID" value="KIO23428.1"/>
    <property type="molecule type" value="Genomic_DNA"/>
</dbReference>
<dbReference type="InterPro" id="IPR014764">
    <property type="entry name" value="DCN-prot"/>
</dbReference>
<accession>A0A0C3KPY4</accession>
<dbReference type="GO" id="GO:0031624">
    <property type="term" value="F:ubiquitin conjugating enzyme binding"/>
    <property type="evidence" value="ECO:0007669"/>
    <property type="project" value="TreeGrafter"/>
</dbReference>
<keyword evidence="5" id="KW-1185">Reference proteome</keyword>
<evidence type="ECO:0000256" key="2">
    <source>
        <dbReference type="SAM" id="MobiDB-lite"/>
    </source>
</evidence>
<dbReference type="STRING" id="1051891.A0A0C3KPY4"/>
<reference evidence="5" key="2">
    <citation type="submission" date="2015-01" db="EMBL/GenBank/DDBJ databases">
        <title>Evolutionary Origins and Diversification of the Mycorrhizal Mutualists.</title>
        <authorList>
            <consortium name="DOE Joint Genome Institute"/>
            <consortium name="Mycorrhizal Genomics Consortium"/>
            <person name="Kohler A."/>
            <person name="Kuo A."/>
            <person name="Nagy L.G."/>
            <person name="Floudas D."/>
            <person name="Copeland A."/>
            <person name="Barry K.W."/>
            <person name="Cichocki N."/>
            <person name="Veneault-Fourrey C."/>
            <person name="LaButti K."/>
            <person name="Lindquist E.A."/>
            <person name="Lipzen A."/>
            <person name="Lundell T."/>
            <person name="Morin E."/>
            <person name="Murat C."/>
            <person name="Riley R."/>
            <person name="Ohm R."/>
            <person name="Sun H."/>
            <person name="Tunlid A."/>
            <person name="Henrissat B."/>
            <person name="Grigoriev I.V."/>
            <person name="Hibbett D.S."/>
            <person name="Martin F."/>
        </authorList>
    </citation>
    <scope>NUCLEOTIDE SEQUENCE [LARGE SCALE GENOMIC DNA]</scope>
    <source>
        <strain evidence="5">MUT 4182</strain>
    </source>
</reference>
<protein>
    <recommendedName>
        <fullName evidence="1">Defective in cullin neddylation protein</fullName>
    </recommendedName>
</protein>